<protein>
    <recommendedName>
        <fullName evidence="2">histidine kinase</fullName>
        <ecNumber evidence="2">2.7.13.3</ecNumber>
    </recommendedName>
</protein>
<dbReference type="GO" id="GO:0046983">
    <property type="term" value="F:protein dimerization activity"/>
    <property type="evidence" value="ECO:0007669"/>
    <property type="project" value="InterPro"/>
</dbReference>
<reference evidence="10 11" key="1">
    <citation type="submission" date="2019-08" db="EMBL/GenBank/DDBJ databases">
        <title>In-depth cultivation of the pig gut microbiome towards novel bacterial diversity and tailored functional studies.</title>
        <authorList>
            <person name="Wylensek D."/>
            <person name="Hitch T.C.A."/>
            <person name="Clavel T."/>
        </authorList>
    </citation>
    <scope>NUCLEOTIDE SEQUENCE [LARGE SCALE GENOMIC DNA]</scope>
    <source>
        <strain evidence="10 11">WB03_NA08</strain>
    </source>
</reference>
<proteinExistence type="predicted"/>
<dbReference type="Gene3D" id="3.30.565.10">
    <property type="entry name" value="Histidine kinase-like ATPase, C-terminal domain"/>
    <property type="match status" value="1"/>
</dbReference>
<evidence type="ECO:0000256" key="6">
    <source>
        <dbReference type="ARBA" id="ARBA00022777"/>
    </source>
</evidence>
<name>A0A6N7W9D3_9ACTO</name>
<keyword evidence="7" id="KW-0067">ATP-binding</keyword>
<keyword evidence="4" id="KW-0808">Transferase</keyword>
<keyword evidence="5" id="KW-0547">Nucleotide-binding</keyword>
<dbReference type="InterPro" id="IPR036890">
    <property type="entry name" value="HATPase_C_sf"/>
</dbReference>
<dbReference type="GO" id="GO:0000155">
    <property type="term" value="F:phosphorelay sensor kinase activity"/>
    <property type="evidence" value="ECO:0007669"/>
    <property type="project" value="InterPro"/>
</dbReference>
<keyword evidence="3" id="KW-0597">Phosphoprotein</keyword>
<dbReference type="Pfam" id="PF07730">
    <property type="entry name" value="HisKA_3"/>
    <property type="match status" value="1"/>
</dbReference>
<dbReference type="InterPro" id="IPR050482">
    <property type="entry name" value="Sensor_HK_TwoCompSys"/>
</dbReference>
<dbReference type="SUPFAM" id="SSF55874">
    <property type="entry name" value="ATPase domain of HSP90 chaperone/DNA topoisomerase II/histidine kinase"/>
    <property type="match status" value="1"/>
</dbReference>
<evidence type="ECO:0000256" key="7">
    <source>
        <dbReference type="ARBA" id="ARBA00022840"/>
    </source>
</evidence>
<evidence type="ECO:0000313" key="10">
    <source>
        <dbReference type="EMBL" id="MSS84866.1"/>
    </source>
</evidence>
<dbReference type="GO" id="GO:0016020">
    <property type="term" value="C:membrane"/>
    <property type="evidence" value="ECO:0007669"/>
    <property type="project" value="InterPro"/>
</dbReference>
<evidence type="ECO:0000256" key="2">
    <source>
        <dbReference type="ARBA" id="ARBA00012438"/>
    </source>
</evidence>
<dbReference type="InterPro" id="IPR011712">
    <property type="entry name" value="Sig_transdc_His_kin_sub3_dim/P"/>
</dbReference>
<feature type="domain" description="Signal transduction histidine kinase subgroup 3 dimerisation and phosphoacceptor" evidence="9">
    <location>
        <begin position="87"/>
        <end position="150"/>
    </location>
</feature>
<evidence type="ECO:0000256" key="3">
    <source>
        <dbReference type="ARBA" id="ARBA00022553"/>
    </source>
</evidence>
<keyword evidence="6" id="KW-0418">Kinase</keyword>
<dbReference type="PANTHER" id="PTHR24421:SF10">
    <property type="entry name" value="NITRATE_NITRITE SENSOR PROTEIN NARQ"/>
    <property type="match status" value="1"/>
</dbReference>
<dbReference type="Proteomes" id="UP000470875">
    <property type="component" value="Unassembled WGS sequence"/>
</dbReference>
<evidence type="ECO:0000313" key="11">
    <source>
        <dbReference type="Proteomes" id="UP000470875"/>
    </source>
</evidence>
<comment type="caution">
    <text evidence="10">The sequence shown here is derived from an EMBL/GenBank/DDBJ whole genome shotgun (WGS) entry which is preliminary data.</text>
</comment>
<organism evidence="10 11">
    <name type="scientific">Scrofimicrobium canadense</name>
    <dbReference type="NCBI Taxonomy" id="2652290"/>
    <lineage>
        <taxon>Bacteria</taxon>
        <taxon>Bacillati</taxon>
        <taxon>Actinomycetota</taxon>
        <taxon>Actinomycetes</taxon>
        <taxon>Actinomycetales</taxon>
        <taxon>Actinomycetaceae</taxon>
        <taxon>Scrofimicrobium</taxon>
    </lineage>
</organism>
<accession>A0A6N7W9D3</accession>
<comment type="catalytic activity">
    <reaction evidence="1">
        <text>ATP + protein L-histidine = ADP + protein N-phospho-L-histidine.</text>
        <dbReference type="EC" id="2.7.13.3"/>
    </reaction>
</comment>
<evidence type="ECO:0000256" key="5">
    <source>
        <dbReference type="ARBA" id="ARBA00022741"/>
    </source>
</evidence>
<evidence type="ECO:0000256" key="1">
    <source>
        <dbReference type="ARBA" id="ARBA00000085"/>
    </source>
</evidence>
<evidence type="ECO:0000259" key="9">
    <source>
        <dbReference type="Pfam" id="PF07730"/>
    </source>
</evidence>
<dbReference type="GO" id="GO:0005524">
    <property type="term" value="F:ATP binding"/>
    <property type="evidence" value="ECO:0007669"/>
    <property type="project" value="UniProtKB-KW"/>
</dbReference>
<keyword evidence="8" id="KW-0902">Two-component regulatory system</keyword>
<dbReference type="Gene3D" id="1.20.5.1930">
    <property type="match status" value="1"/>
</dbReference>
<evidence type="ECO:0000256" key="8">
    <source>
        <dbReference type="ARBA" id="ARBA00023012"/>
    </source>
</evidence>
<sequence>MCTFWLHPETSLGALLVPYLGGNSWTLNFSIYTFATAVFGSTLPWVLHGLMRSHESLATLLLRRTSNDALRKQVASITSAEGRTLRSLERDIHDGPQQQILRLQMDISSAQRRVHDDPTSAVELLAEAHERSVQTLSELRRLSKGIVPPVLMDRGFSASIEALAERNTIPTTVENSLSRDVTPPLDHNVYFIVSELPTNITKHSDATRALIEIQEYDEYLHLRVSDTGKGGASIRTGGGLEGLQERVHGLGGSLNIHSPIGGPTAVNALVPLP</sequence>
<dbReference type="EC" id="2.7.13.3" evidence="2"/>
<evidence type="ECO:0000256" key="4">
    <source>
        <dbReference type="ARBA" id="ARBA00022679"/>
    </source>
</evidence>
<gene>
    <name evidence="10" type="ORF">FYJ24_08830</name>
</gene>
<keyword evidence="11" id="KW-1185">Reference proteome</keyword>
<dbReference type="EMBL" id="VULO01000010">
    <property type="protein sequence ID" value="MSS84866.1"/>
    <property type="molecule type" value="Genomic_DNA"/>
</dbReference>
<dbReference type="AlphaFoldDB" id="A0A6N7W9D3"/>
<dbReference type="PANTHER" id="PTHR24421">
    <property type="entry name" value="NITRATE/NITRITE SENSOR PROTEIN NARX-RELATED"/>
    <property type="match status" value="1"/>
</dbReference>
<dbReference type="CDD" id="cd16917">
    <property type="entry name" value="HATPase_UhpB-NarQ-NarX-like"/>
    <property type="match status" value="1"/>
</dbReference>